<dbReference type="GO" id="GO:0046914">
    <property type="term" value="F:transition metal ion binding"/>
    <property type="evidence" value="ECO:0007669"/>
    <property type="project" value="InterPro"/>
</dbReference>
<dbReference type="Proteomes" id="UP000231451">
    <property type="component" value="Unassembled WGS sequence"/>
</dbReference>
<dbReference type="AlphaFoldDB" id="A0A2M9HD35"/>
<protein>
    <submittedName>
        <fullName evidence="2">MarR family transcriptional regulator</fullName>
    </submittedName>
</protein>
<dbReference type="InterPro" id="IPR036390">
    <property type="entry name" value="WH_DNA-bd_sf"/>
</dbReference>
<dbReference type="InterPro" id="IPR036388">
    <property type="entry name" value="WH-like_DNA-bd_sf"/>
</dbReference>
<evidence type="ECO:0000259" key="1">
    <source>
        <dbReference type="PROSITE" id="PS50995"/>
    </source>
</evidence>
<dbReference type="EMBL" id="PEBK01000009">
    <property type="protein sequence ID" value="PJM74707.1"/>
    <property type="molecule type" value="Genomic_DNA"/>
</dbReference>
<proteinExistence type="predicted"/>
<dbReference type="PANTHER" id="PTHR33164:SF43">
    <property type="entry name" value="HTH-TYPE TRANSCRIPTIONAL REPRESSOR YETL"/>
    <property type="match status" value="1"/>
</dbReference>
<evidence type="ECO:0000313" key="3">
    <source>
        <dbReference type="Proteomes" id="UP000231451"/>
    </source>
</evidence>
<keyword evidence="3" id="KW-1185">Reference proteome</keyword>
<feature type="domain" description="HTH marR-type" evidence="1">
    <location>
        <begin position="1"/>
        <end position="125"/>
    </location>
</feature>
<dbReference type="InterPro" id="IPR000835">
    <property type="entry name" value="HTH_MarR-typ"/>
</dbReference>
<dbReference type="Pfam" id="PF12802">
    <property type="entry name" value="MarR_2"/>
    <property type="match status" value="1"/>
</dbReference>
<dbReference type="PROSITE" id="PS50995">
    <property type="entry name" value="HTH_MARR_2"/>
    <property type="match status" value="1"/>
</dbReference>
<dbReference type="OrthoDB" id="3237136at2"/>
<dbReference type="InterPro" id="IPR022689">
    <property type="entry name" value="Iron_dep_repressor"/>
</dbReference>
<dbReference type="SUPFAM" id="SSF46785">
    <property type="entry name" value="Winged helix' DNA-binding domain"/>
    <property type="match status" value="1"/>
</dbReference>
<dbReference type="SMART" id="SM00347">
    <property type="entry name" value="HTH_MARR"/>
    <property type="match status" value="1"/>
</dbReference>
<organism evidence="2 3">
    <name type="scientific">Bifidobacterium simiarum</name>
    <dbReference type="NCBI Taxonomy" id="2045441"/>
    <lineage>
        <taxon>Bacteria</taxon>
        <taxon>Bacillati</taxon>
        <taxon>Actinomycetota</taxon>
        <taxon>Actinomycetes</taxon>
        <taxon>Bifidobacteriales</taxon>
        <taxon>Bifidobacteriaceae</taxon>
        <taxon>Bifidobacterium</taxon>
    </lineage>
</organism>
<dbReference type="PRINTS" id="PR00598">
    <property type="entry name" value="HTHMARR"/>
</dbReference>
<reference evidence="2 3" key="1">
    <citation type="submission" date="2017-10" db="EMBL/GenBank/DDBJ databases">
        <title>Draft genome sequences of strains TRE 1, TRE 9, TRE H and TRI 7, isolated from tamarins, belonging to four potential novel Bifidobacterium species.</title>
        <authorList>
            <person name="Mattarelli P."/>
            <person name="Modesto M."/>
            <person name="Puglisi E."/>
            <person name="Morelli L."/>
            <person name="Spezio C."/>
            <person name="Bonetti A."/>
            <person name="Sandri C."/>
        </authorList>
    </citation>
    <scope>NUCLEOTIDE SEQUENCE [LARGE SCALE GENOMIC DNA]</scope>
    <source>
        <strain evidence="3">TRI7</strain>
    </source>
</reference>
<gene>
    <name evidence="2" type="ORF">CSQ87_09100</name>
</gene>
<dbReference type="GO" id="GO:0003700">
    <property type="term" value="F:DNA-binding transcription factor activity"/>
    <property type="evidence" value="ECO:0007669"/>
    <property type="project" value="InterPro"/>
</dbReference>
<evidence type="ECO:0000313" key="2">
    <source>
        <dbReference type="EMBL" id="PJM74707.1"/>
    </source>
</evidence>
<dbReference type="PANTHER" id="PTHR33164">
    <property type="entry name" value="TRANSCRIPTIONAL REGULATOR, MARR FAMILY"/>
    <property type="match status" value="1"/>
</dbReference>
<dbReference type="SMART" id="SM00529">
    <property type="entry name" value="HTH_DTXR"/>
    <property type="match status" value="1"/>
</dbReference>
<dbReference type="InterPro" id="IPR039422">
    <property type="entry name" value="MarR/SlyA-like"/>
</dbReference>
<name>A0A2M9HD35_9BIFI</name>
<accession>A0A2M9HD35</accession>
<comment type="caution">
    <text evidence="2">The sequence shown here is derived from an EMBL/GenBank/DDBJ whole genome shotgun (WGS) entry which is preliminary data.</text>
</comment>
<sequence>MPDLPRGMKPRQVHVIDAIWHLNESNGQDVGTARVGDVSAFLGVTTPSVTKLVNEMSTLGLVTKHPGREDRRAVTLTLTERGLDIRRRYVQEYHEHLGRLLGGLTEDQCRTTAATIAETLRLMQEDER</sequence>
<dbReference type="GO" id="GO:0006950">
    <property type="term" value="P:response to stress"/>
    <property type="evidence" value="ECO:0007669"/>
    <property type="project" value="TreeGrafter"/>
</dbReference>
<dbReference type="Gene3D" id="1.10.10.10">
    <property type="entry name" value="Winged helix-like DNA-binding domain superfamily/Winged helix DNA-binding domain"/>
    <property type="match status" value="1"/>
</dbReference>